<sequence length="417" mass="46341">MERRRRGLFLVFSFFALFGTVFSIQANKIFETPAKGQDADCANRDIDTMVSEASFLATNAINALKDILSGKLERADNKHLETAAIENWGVKFQSGLFGRQKKLVVSSGAERLKEALVNYESVFNKLSSNKVDGDKLACGDTFLKWVVTYGDMGMTPPEKLLGETWVEKNGGKASDYPGFYWNKAWNILLGDQGVTTKDGKPGGHLCQDTASMGMTFNKYKLIMICDRAWVKESLMDLASGRQQIPAGESIDLVNSVGGTFLHEMMHWLNKGIIDEVVDNSGKQTVAYGYDNCAYMAAQSKYQAKTVTNADTYRSFALMVTLKNVDWVKGKASNVPEVPNKTTSTTTETTSTKEPTMPKATTSVKESKEPKETNRPEDKKDPKKHQKPGDKEDPKKHQKPGNNKGPKNPNSHKRPRRV</sequence>
<feature type="compositionally biased region" description="Low complexity" evidence="1">
    <location>
        <begin position="340"/>
        <end position="353"/>
    </location>
</feature>
<dbReference type="GO" id="GO:0008237">
    <property type="term" value="F:metallopeptidase activity"/>
    <property type="evidence" value="ECO:0007669"/>
    <property type="project" value="InterPro"/>
</dbReference>
<keyword evidence="2" id="KW-0732">Signal</keyword>
<evidence type="ECO:0000256" key="2">
    <source>
        <dbReference type="SAM" id="SignalP"/>
    </source>
</evidence>
<name>A0A5M9MQI0_9EURO</name>
<gene>
    <name evidence="3" type="ORF">ATNIH1004_005474</name>
</gene>
<reference evidence="3 4" key="1">
    <citation type="submission" date="2019-08" db="EMBL/GenBank/DDBJ databases">
        <title>The genome sequence of a newly discovered highly antifungal drug resistant Aspergillus species, Aspergillus tanneri NIH 1004.</title>
        <authorList>
            <person name="Mounaud S."/>
            <person name="Singh I."/>
            <person name="Joardar V."/>
            <person name="Pakala S."/>
            <person name="Pakala S."/>
            <person name="Venepally P."/>
            <person name="Chung J.K."/>
            <person name="Losada L."/>
            <person name="Nierman W.C."/>
        </authorList>
    </citation>
    <scope>NUCLEOTIDE SEQUENCE [LARGE SCALE GENOMIC DNA]</scope>
    <source>
        <strain evidence="3 4">NIH1004</strain>
    </source>
</reference>
<feature type="compositionally biased region" description="Low complexity" evidence="1">
    <location>
        <begin position="399"/>
        <end position="408"/>
    </location>
</feature>
<feature type="compositionally biased region" description="Basic and acidic residues" evidence="1">
    <location>
        <begin position="364"/>
        <end position="394"/>
    </location>
</feature>
<feature type="chain" id="PRO_5024435592" description="Lysine-specific metallo-endopeptidase domain-containing protein" evidence="2">
    <location>
        <begin position="24"/>
        <end position="417"/>
    </location>
</feature>
<dbReference type="AlphaFoldDB" id="A0A5M9MQI0"/>
<feature type="region of interest" description="Disordered" evidence="1">
    <location>
        <begin position="332"/>
        <end position="417"/>
    </location>
</feature>
<dbReference type="OrthoDB" id="4365670at2759"/>
<dbReference type="EMBL" id="QUQM01000004">
    <property type="protein sequence ID" value="KAA8646799.1"/>
    <property type="molecule type" value="Genomic_DNA"/>
</dbReference>
<dbReference type="InterPro" id="IPR024079">
    <property type="entry name" value="MetalloPept_cat_dom_sf"/>
</dbReference>
<evidence type="ECO:0000313" key="3">
    <source>
        <dbReference type="EMBL" id="KAA8646799.1"/>
    </source>
</evidence>
<protein>
    <recommendedName>
        <fullName evidence="5">Lysine-specific metallo-endopeptidase domain-containing protein</fullName>
    </recommendedName>
</protein>
<evidence type="ECO:0008006" key="5">
    <source>
        <dbReference type="Google" id="ProtNLM"/>
    </source>
</evidence>
<dbReference type="SUPFAM" id="SSF55486">
    <property type="entry name" value="Metalloproteases ('zincins'), catalytic domain"/>
    <property type="match status" value="1"/>
</dbReference>
<dbReference type="GeneID" id="54328176"/>
<organism evidence="3 4">
    <name type="scientific">Aspergillus tanneri</name>
    <dbReference type="NCBI Taxonomy" id="1220188"/>
    <lineage>
        <taxon>Eukaryota</taxon>
        <taxon>Fungi</taxon>
        <taxon>Dikarya</taxon>
        <taxon>Ascomycota</taxon>
        <taxon>Pezizomycotina</taxon>
        <taxon>Eurotiomycetes</taxon>
        <taxon>Eurotiomycetidae</taxon>
        <taxon>Eurotiales</taxon>
        <taxon>Aspergillaceae</taxon>
        <taxon>Aspergillus</taxon>
        <taxon>Aspergillus subgen. Circumdati</taxon>
    </lineage>
</organism>
<evidence type="ECO:0000313" key="4">
    <source>
        <dbReference type="Proteomes" id="UP000324241"/>
    </source>
</evidence>
<accession>A0A5M9MQI0</accession>
<comment type="caution">
    <text evidence="3">The sequence shown here is derived from an EMBL/GenBank/DDBJ whole genome shotgun (WGS) entry which is preliminary data.</text>
</comment>
<dbReference type="RefSeq" id="XP_033426160.1">
    <property type="nucleotide sequence ID" value="XM_033570128.1"/>
</dbReference>
<dbReference type="Proteomes" id="UP000324241">
    <property type="component" value="Unassembled WGS sequence"/>
</dbReference>
<dbReference type="Gene3D" id="3.40.390.10">
    <property type="entry name" value="Collagenase (Catalytic Domain)"/>
    <property type="match status" value="1"/>
</dbReference>
<dbReference type="VEuPathDB" id="FungiDB:EYZ11_013465"/>
<proteinExistence type="predicted"/>
<feature type="signal peptide" evidence="2">
    <location>
        <begin position="1"/>
        <end position="23"/>
    </location>
</feature>
<evidence type="ECO:0000256" key="1">
    <source>
        <dbReference type="SAM" id="MobiDB-lite"/>
    </source>
</evidence>